<comment type="subunit">
    <text evidence="14">Monomer. The 58-kDa mature form is composed of two chains resulting from proteolitic processing, the 42-kDa chain and the 14-kDa chain that remain stably associated and form the 58-kDa intermediate form which is enzymatically active.</text>
</comment>
<evidence type="ECO:0000256" key="1">
    <source>
        <dbReference type="ARBA" id="ARBA00001913"/>
    </source>
</evidence>
<proteinExistence type="inferred from homology"/>
<evidence type="ECO:0000256" key="8">
    <source>
        <dbReference type="ARBA" id="ARBA00023145"/>
    </source>
</evidence>
<evidence type="ECO:0000256" key="6">
    <source>
        <dbReference type="ARBA" id="ARBA00022801"/>
    </source>
</evidence>
<evidence type="ECO:0000256" key="5">
    <source>
        <dbReference type="ARBA" id="ARBA00022729"/>
    </source>
</evidence>
<comment type="subcellular location">
    <subcellularLocation>
        <location evidence="2">Lysosome</location>
    </subcellularLocation>
</comment>
<keyword evidence="11" id="KW-0458">Lysosome</keyword>
<feature type="domain" description="Sulfatase N-terminal" evidence="20">
    <location>
        <begin position="23"/>
        <end position="357"/>
    </location>
</feature>
<evidence type="ECO:0000256" key="17">
    <source>
        <dbReference type="ARBA" id="ARBA00081076"/>
    </source>
</evidence>
<dbReference type="Gene3D" id="3.40.720.10">
    <property type="entry name" value="Alkaline Phosphatase, subunit A"/>
    <property type="match status" value="2"/>
</dbReference>
<dbReference type="CDD" id="cd16030">
    <property type="entry name" value="iduronate-2-sulfatase"/>
    <property type="match status" value="1"/>
</dbReference>
<reference evidence="21" key="1">
    <citation type="submission" date="2015-09" db="EMBL/GenBank/DDBJ databases">
        <title>Scylla olivacea transcriptome.</title>
        <authorList>
            <person name="Ikhwanuddin M."/>
        </authorList>
    </citation>
    <scope>NUCLEOTIDE SEQUENCE</scope>
</reference>
<keyword evidence="7" id="KW-0106">Calcium</keyword>
<evidence type="ECO:0000256" key="3">
    <source>
        <dbReference type="ARBA" id="ARBA00008779"/>
    </source>
</evidence>
<evidence type="ECO:0000256" key="2">
    <source>
        <dbReference type="ARBA" id="ARBA00004371"/>
    </source>
</evidence>
<comment type="similarity">
    <text evidence="3">Belongs to the sulfatase family.</text>
</comment>
<dbReference type="InterPro" id="IPR035874">
    <property type="entry name" value="IDS"/>
</dbReference>
<dbReference type="GO" id="GO:0043202">
    <property type="term" value="C:lysosomal lumen"/>
    <property type="evidence" value="ECO:0007669"/>
    <property type="project" value="UniProtKB-ARBA"/>
</dbReference>
<evidence type="ECO:0000256" key="9">
    <source>
        <dbReference type="ARBA" id="ARBA00023157"/>
    </source>
</evidence>
<dbReference type="GO" id="GO:0046872">
    <property type="term" value="F:metal ion binding"/>
    <property type="evidence" value="ECO:0007669"/>
    <property type="project" value="UniProtKB-KW"/>
</dbReference>
<evidence type="ECO:0000256" key="11">
    <source>
        <dbReference type="ARBA" id="ARBA00023228"/>
    </source>
</evidence>
<evidence type="ECO:0000256" key="7">
    <source>
        <dbReference type="ARBA" id="ARBA00022837"/>
    </source>
</evidence>
<feature type="region of interest" description="Disordered" evidence="18">
    <location>
        <begin position="134"/>
        <end position="153"/>
    </location>
</feature>
<feature type="signal peptide" evidence="19">
    <location>
        <begin position="1"/>
        <end position="19"/>
    </location>
</feature>
<evidence type="ECO:0000256" key="13">
    <source>
        <dbReference type="ARBA" id="ARBA00056350"/>
    </source>
</evidence>
<dbReference type="SUPFAM" id="SSF53649">
    <property type="entry name" value="Alkaline phosphatase-like"/>
    <property type="match status" value="1"/>
</dbReference>
<evidence type="ECO:0000256" key="16">
    <source>
        <dbReference type="ARBA" id="ARBA00068336"/>
    </source>
</evidence>
<comment type="cofactor">
    <cofactor evidence="1">
        <name>Ca(2+)</name>
        <dbReference type="ChEBI" id="CHEBI:29108"/>
    </cofactor>
</comment>
<dbReference type="PROSITE" id="PS00149">
    <property type="entry name" value="SULFATASE_2"/>
    <property type="match status" value="1"/>
</dbReference>
<evidence type="ECO:0000256" key="4">
    <source>
        <dbReference type="ARBA" id="ARBA00022723"/>
    </source>
</evidence>
<comment type="catalytic activity">
    <reaction evidence="12">
        <text>Hydrolysis of the 2-sulfate groups of the L-iduronate 2-sulfate units of dermatan sulfate, heparan sulfate and heparin.</text>
        <dbReference type="EC" id="3.1.6.13"/>
    </reaction>
</comment>
<dbReference type="InterPro" id="IPR000917">
    <property type="entry name" value="Sulfatase_N"/>
</dbReference>
<keyword evidence="5 19" id="KW-0732">Signal</keyword>
<keyword evidence="4" id="KW-0479">Metal-binding</keyword>
<dbReference type="InterPro" id="IPR017850">
    <property type="entry name" value="Alkaline_phosphatase_core_sf"/>
</dbReference>
<dbReference type="PANTHER" id="PTHR45953:SF1">
    <property type="entry name" value="IDURONATE 2-SULFATASE"/>
    <property type="match status" value="1"/>
</dbReference>
<evidence type="ECO:0000256" key="12">
    <source>
        <dbReference type="ARBA" id="ARBA00050460"/>
    </source>
</evidence>
<dbReference type="FunFam" id="3.40.720.10:FF:000027">
    <property type="entry name" value="iduronate 2-sulfatase"/>
    <property type="match status" value="1"/>
</dbReference>
<dbReference type="PANTHER" id="PTHR45953">
    <property type="entry name" value="IDURONATE 2-SULFATASE"/>
    <property type="match status" value="1"/>
</dbReference>
<feature type="region of interest" description="Disordered" evidence="18">
    <location>
        <begin position="567"/>
        <end position="589"/>
    </location>
</feature>
<evidence type="ECO:0000259" key="20">
    <source>
        <dbReference type="Pfam" id="PF00884"/>
    </source>
</evidence>
<organism evidence="21">
    <name type="scientific">Scylla olivacea</name>
    <name type="common">Orange mud crab</name>
    <name type="synonym">Cancer olivacea</name>
    <dbReference type="NCBI Taxonomy" id="85551"/>
    <lineage>
        <taxon>Eukaryota</taxon>
        <taxon>Metazoa</taxon>
        <taxon>Ecdysozoa</taxon>
        <taxon>Arthropoda</taxon>
        <taxon>Crustacea</taxon>
        <taxon>Multicrustacea</taxon>
        <taxon>Malacostraca</taxon>
        <taxon>Eumalacostraca</taxon>
        <taxon>Eucarida</taxon>
        <taxon>Decapoda</taxon>
        <taxon>Pleocyemata</taxon>
        <taxon>Brachyura</taxon>
        <taxon>Eubrachyura</taxon>
        <taxon>Portunoidea</taxon>
        <taxon>Portunidae</taxon>
        <taxon>Portuninae</taxon>
        <taxon>Scylla</taxon>
    </lineage>
</organism>
<dbReference type="AlphaFoldDB" id="A0A0P4VT19"/>
<dbReference type="EC" id="3.1.6.13" evidence="15"/>
<sequence>MENRFFLSLLALVATGVCGSDQPNVLLIIVDDLRPVLGCYGDSLAITPNIDALAHDATVFTRAYAQQALCGPSRTSFLTSRRPDTTRLYDVHSYWRKHAGNFTSLPQYFKENGYHTASAGKIFHPGIVSNHSDDQPYSWSETPYHPPTQAHKQDPVCLGPDGSLHTNIYCPVQVEEQPGGSLPDIETTRYSVSWLKKWAGGTAVRREAPAQPFFLAVGYHKPHIPLKFPKQFLDLYPISSVSLAPNRWLPKGLPPVAWNPWNDLRWREDIAALNVSFPYGPLPDFYARYIRQGYYAATSYTDSLIGELLTTVDHLFPDTIIAFIGDHGWALGEHQEWSKFSNFEVSTQVPFIIRNWRRTHNDTAAHGISQHPQSFNQPEYSGNDHSTYEHFSSRTGCESLPPKSAKSSARKAVEYNGLVELVDLFPTLVDLAGLPTLPQCPRDSSQVRVCTEGMSLSHVVQGNLQTVNSNTKHNNHRNTNPWDVMTNEVFISPAEPNKGNNVWSVGSERMAEASDTKHKGHTAGRSMPWGVETNKVKHQQIHSKRTDLLEFEEYFKPVSYGEKKAAFSQYPRPGPTPSRNPDSDQPHTRDVTIMGYSIRTHRFRYTAWLKFDNQTYKPDWDHIVAEELYDHKTDPQEDHNVVGKRFYTRHKREVYSMLVRGWREAVRYS</sequence>
<evidence type="ECO:0000256" key="15">
    <source>
        <dbReference type="ARBA" id="ARBA00066413"/>
    </source>
</evidence>
<feature type="chain" id="PRO_5006070038" description="Iduronate 2-sulfatase" evidence="19">
    <location>
        <begin position="20"/>
        <end position="669"/>
    </location>
</feature>
<feature type="region of interest" description="Disordered" evidence="18">
    <location>
        <begin position="382"/>
        <end position="404"/>
    </location>
</feature>
<keyword evidence="8" id="KW-0865">Zymogen</keyword>
<accession>A0A0P4VT19</accession>
<dbReference type="Pfam" id="PF00884">
    <property type="entry name" value="Sulfatase"/>
    <property type="match status" value="1"/>
</dbReference>
<protein>
    <recommendedName>
        <fullName evidence="16">Iduronate 2-sulfatase</fullName>
        <ecNumber evidence="15">3.1.6.13</ecNumber>
    </recommendedName>
    <alternativeName>
        <fullName evidence="17">Alpha-L-iduronate sulfate sulfatase</fullName>
    </alternativeName>
</protein>
<evidence type="ECO:0000256" key="10">
    <source>
        <dbReference type="ARBA" id="ARBA00023180"/>
    </source>
</evidence>
<comment type="function">
    <text evidence="13">Lysosomal enzyme involved in the degradation pathway of dermatan sulfate and heparan sulfate.</text>
</comment>
<dbReference type="InterPro" id="IPR024607">
    <property type="entry name" value="Sulfatase_CS"/>
</dbReference>
<dbReference type="EMBL" id="GDRN01099662">
    <property type="protein sequence ID" value="JAI58732.1"/>
    <property type="molecule type" value="Transcribed_RNA"/>
</dbReference>
<keyword evidence="6" id="KW-0378">Hydrolase</keyword>
<evidence type="ECO:0000256" key="14">
    <source>
        <dbReference type="ARBA" id="ARBA00062513"/>
    </source>
</evidence>
<evidence type="ECO:0000313" key="21">
    <source>
        <dbReference type="EMBL" id="JAI58732.1"/>
    </source>
</evidence>
<evidence type="ECO:0000256" key="19">
    <source>
        <dbReference type="SAM" id="SignalP"/>
    </source>
</evidence>
<dbReference type="GO" id="GO:0004423">
    <property type="term" value="F:iduronate-2-sulfatase activity"/>
    <property type="evidence" value="ECO:0007669"/>
    <property type="project" value="UniProtKB-EC"/>
</dbReference>
<name>A0A0P4VT19_SCYOL</name>
<keyword evidence="10" id="KW-0325">Glycoprotein</keyword>
<keyword evidence="9" id="KW-1015">Disulfide bond</keyword>
<evidence type="ECO:0000256" key="18">
    <source>
        <dbReference type="SAM" id="MobiDB-lite"/>
    </source>
</evidence>
<dbReference type="GO" id="GO:1901136">
    <property type="term" value="P:carbohydrate derivative catabolic process"/>
    <property type="evidence" value="ECO:0007669"/>
    <property type="project" value="UniProtKB-ARBA"/>
</dbReference>